<gene>
    <name evidence="1" type="ORF">DCAR_0310558</name>
</gene>
<reference evidence="1" key="1">
    <citation type="journal article" date="2016" name="Nat. Genet.">
        <title>A high-quality carrot genome assembly provides new insights into carotenoid accumulation and asterid genome evolution.</title>
        <authorList>
            <person name="Iorizzo M."/>
            <person name="Ellison S."/>
            <person name="Senalik D."/>
            <person name="Zeng P."/>
            <person name="Satapoomin P."/>
            <person name="Huang J."/>
            <person name="Bowman M."/>
            <person name="Iovene M."/>
            <person name="Sanseverino W."/>
            <person name="Cavagnaro P."/>
            <person name="Yildiz M."/>
            <person name="Macko-Podgorni A."/>
            <person name="Moranska E."/>
            <person name="Grzebelus E."/>
            <person name="Grzebelus D."/>
            <person name="Ashrafi H."/>
            <person name="Zheng Z."/>
            <person name="Cheng S."/>
            <person name="Spooner D."/>
            <person name="Van Deynze A."/>
            <person name="Simon P."/>
        </authorList>
    </citation>
    <scope>NUCLEOTIDE SEQUENCE</scope>
    <source>
        <tissue evidence="1">Leaf</tissue>
    </source>
</reference>
<evidence type="ECO:0000313" key="2">
    <source>
        <dbReference type="Proteomes" id="UP000077755"/>
    </source>
</evidence>
<organism evidence="1 2">
    <name type="scientific">Daucus carota subsp. sativus</name>
    <name type="common">Carrot</name>
    <dbReference type="NCBI Taxonomy" id="79200"/>
    <lineage>
        <taxon>Eukaryota</taxon>
        <taxon>Viridiplantae</taxon>
        <taxon>Streptophyta</taxon>
        <taxon>Embryophyta</taxon>
        <taxon>Tracheophyta</taxon>
        <taxon>Spermatophyta</taxon>
        <taxon>Magnoliopsida</taxon>
        <taxon>eudicotyledons</taxon>
        <taxon>Gunneridae</taxon>
        <taxon>Pentapetalae</taxon>
        <taxon>asterids</taxon>
        <taxon>campanulids</taxon>
        <taxon>Apiales</taxon>
        <taxon>Apiaceae</taxon>
        <taxon>Apioideae</taxon>
        <taxon>Scandiceae</taxon>
        <taxon>Daucinae</taxon>
        <taxon>Daucus</taxon>
        <taxon>Daucus sect. Daucus</taxon>
    </lineage>
</organism>
<protein>
    <submittedName>
        <fullName evidence="1">Uncharacterized protein</fullName>
    </submittedName>
</protein>
<dbReference type="EMBL" id="CP093345">
    <property type="protein sequence ID" value="WOG91310.1"/>
    <property type="molecule type" value="Genomic_DNA"/>
</dbReference>
<name>A0A165ZZK4_DAUCS</name>
<sequence length="132" mass="15190">MMASHPSPHEGHLRSFILVGQPYIRVGVYGGEVDFFDQMVADVISPNLIARIELFLLRHRVPVEAFHADRQQVLLVDRFHETCHFLNPSIYGSARVIHIATGFVHELPRHDCRIILVAFCAFVFMFTDEYII</sequence>
<proteinExistence type="predicted"/>
<reference evidence="1" key="2">
    <citation type="submission" date="2022-03" db="EMBL/GenBank/DDBJ databases">
        <title>Draft title - Genomic analysis of global carrot germplasm unveils the trajectory of domestication and the origin of high carotenoid orange carrot.</title>
        <authorList>
            <person name="Iorizzo M."/>
            <person name="Ellison S."/>
            <person name="Senalik D."/>
            <person name="Macko-Podgorni A."/>
            <person name="Grzebelus D."/>
            <person name="Bostan H."/>
            <person name="Rolling W."/>
            <person name="Curaba J."/>
            <person name="Simon P."/>
        </authorList>
    </citation>
    <scope>NUCLEOTIDE SEQUENCE</scope>
    <source>
        <tissue evidence="1">Leaf</tissue>
    </source>
</reference>
<dbReference type="Gramene" id="KZN00582">
    <property type="protein sequence ID" value="KZN00582"/>
    <property type="gene ID" value="DCAR_009336"/>
</dbReference>
<accession>A0A165ZZK4</accession>
<dbReference type="Proteomes" id="UP000077755">
    <property type="component" value="Chromosome 3"/>
</dbReference>
<evidence type="ECO:0000313" key="1">
    <source>
        <dbReference type="EMBL" id="WOG91310.1"/>
    </source>
</evidence>
<dbReference type="AlphaFoldDB" id="A0A165ZZK4"/>
<keyword evidence="2" id="KW-1185">Reference proteome</keyword>